<organism evidence="15 16">
    <name type="scientific">Desulfosporosinus hippei DSM 8344</name>
    <dbReference type="NCBI Taxonomy" id="1121419"/>
    <lineage>
        <taxon>Bacteria</taxon>
        <taxon>Bacillati</taxon>
        <taxon>Bacillota</taxon>
        <taxon>Clostridia</taxon>
        <taxon>Eubacteriales</taxon>
        <taxon>Desulfitobacteriaceae</taxon>
        <taxon>Desulfosporosinus</taxon>
    </lineage>
</organism>
<dbReference type="InterPro" id="IPR036890">
    <property type="entry name" value="HATPase_C_sf"/>
</dbReference>
<evidence type="ECO:0000259" key="13">
    <source>
        <dbReference type="PROSITE" id="PS50112"/>
    </source>
</evidence>
<evidence type="ECO:0000259" key="14">
    <source>
        <dbReference type="PROSITE" id="PS50113"/>
    </source>
</evidence>
<dbReference type="NCBIfam" id="TIGR00229">
    <property type="entry name" value="sensory_box"/>
    <property type="match status" value="3"/>
</dbReference>
<dbReference type="CDD" id="cd00082">
    <property type="entry name" value="HisKA"/>
    <property type="match status" value="1"/>
</dbReference>
<evidence type="ECO:0000259" key="11">
    <source>
        <dbReference type="PROSITE" id="PS50109"/>
    </source>
</evidence>
<name>A0A1G8GSV6_9FIRM</name>
<evidence type="ECO:0000256" key="10">
    <source>
        <dbReference type="PROSITE-ProRule" id="PRU00169"/>
    </source>
</evidence>
<dbReference type="Proteomes" id="UP000198656">
    <property type="component" value="Unassembled WGS sequence"/>
</dbReference>
<dbReference type="InterPro" id="IPR003594">
    <property type="entry name" value="HATPase_dom"/>
</dbReference>
<dbReference type="PANTHER" id="PTHR45339">
    <property type="entry name" value="HYBRID SIGNAL TRANSDUCTION HISTIDINE KINASE J"/>
    <property type="match status" value="1"/>
</dbReference>
<dbReference type="Pfam" id="PF13426">
    <property type="entry name" value="PAS_9"/>
    <property type="match status" value="1"/>
</dbReference>
<dbReference type="InterPro" id="IPR036097">
    <property type="entry name" value="HisK_dim/P_sf"/>
</dbReference>
<feature type="domain" description="Histidine kinase" evidence="11">
    <location>
        <begin position="426"/>
        <end position="646"/>
    </location>
</feature>
<dbReference type="GO" id="GO:0000155">
    <property type="term" value="F:phosphorelay sensor kinase activity"/>
    <property type="evidence" value="ECO:0007669"/>
    <property type="project" value="InterPro"/>
</dbReference>
<dbReference type="SMART" id="SM00387">
    <property type="entry name" value="HATPase_c"/>
    <property type="match status" value="1"/>
</dbReference>
<dbReference type="InterPro" id="IPR001789">
    <property type="entry name" value="Sig_transdc_resp-reg_receiver"/>
</dbReference>
<evidence type="ECO:0000256" key="5">
    <source>
        <dbReference type="ARBA" id="ARBA00022553"/>
    </source>
</evidence>
<feature type="domain" description="Response regulatory" evidence="12">
    <location>
        <begin position="668"/>
        <end position="788"/>
    </location>
</feature>
<keyword evidence="6" id="KW-0418">Kinase</keyword>
<sequence>MSGPVEKSTDITFERFFSRSLDMLAVADRQGAFIKLNNSWKIILGYTTEELEGRKFLEFIHPDDLDASLKVMNTLQELDQMMNFTNRYQCRNNCYKYIEWELEVYEDKIYITARDLSKRKQLKYELENENRFLNSIIDAIPDVIFLKDKDSKYLGCNKSFAERVAHSEKSLVIGKGDFDYFDDSVATRNVLQDKEVMESQKNVFNYITLKTPQGIAEYETIKTPLYNENGVVSGVIGISRDITLRKRIEEKLRQSEKNLRLLFENMTNGFSLQEVITNDQGEVVDFRYLMVNQAFETLMNQSQEQIIGKTMLELNPTADHHGIIKHMNSTVCKRLGYSEAELLGKSVLMVHPENRRGEVGGVVRDILKGKIDYSPIPAITKNGQEIPMETRITTGEWNSQEVTFGVMKDVSAAETANIAKSQFLANMSHEIRTPLNGITGFIELLSSMPLEKEQASYIAEVKASSDALLLLINDILDFSKIEAGMLLIENIPFSLHKLVDEAVTLFSPKAYGKGIEIVSYIGEVPDRVLGDSGRLRQVLNNIIGNAVKFTDTGEVVVKVEALKESKEKVLLQIIIQDTGIGMSEETKRKLFQVFMQADASTTRKYEGTGLGLSISKKIIELFGGDIEVVSELDRGSTFVITLELENGGIEDDSQRLSTHKSYDLSHLTVMIVDDTHSNRMIFREYLGATGCKVISAQNGQEGLEMLKGLPSESLPQIILVDYRMPGMSGHEFGKLVLKEKRLRDIKLILITSTAQQGEARLAKDIGFSGYIAKPVRKMELINIVLDVAELGLSVKSGNLATRHSMIEEDYEMTKARILLVEDMVANQRLEKTMLEKLGYEVELAVNGQQALEKSDKEKFALILMDCQMPVMDGYRATEEIKKRSSINQGTPIIAMTAHAMEGDREKCLAVGMDDYISKPITLAGLQKIVSQHINQKFS</sequence>
<dbReference type="CDD" id="cd16922">
    <property type="entry name" value="HATPase_EvgS-ArcB-TorS-like"/>
    <property type="match status" value="1"/>
</dbReference>
<evidence type="ECO:0000256" key="3">
    <source>
        <dbReference type="ARBA" id="ARBA00012438"/>
    </source>
</evidence>
<comment type="function">
    <text evidence="8">May play the central regulatory role in sporulation. It may be an element of the effector pathway responsible for the activation of sporulation genes in response to nutritional stress. Spo0A may act in concert with spo0H (a sigma factor) to control the expression of some genes that are critical to the sporulation process.</text>
</comment>
<dbReference type="Gene3D" id="3.30.450.20">
    <property type="entry name" value="PAS domain"/>
    <property type="match status" value="4"/>
</dbReference>
<dbReference type="FunFam" id="3.30.565.10:FF:000010">
    <property type="entry name" value="Sensor histidine kinase RcsC"/>
    <property type="match status" value="1"/>
</dbReference>
<evidence type="ECO:0000313" key="16">
    <source>
        <dbReference type="Proteomes" id="UP000198656"/>
    </source>
</evidence>
<dbReference type="SUPFAM" id="SSF47384">
    <property type="entry name" value="Homodimeric domain of signal transducing histidine kinase"/>
    <property type="match status" value="1"/>
</dbReference>
<gene>
    <name evidence="15" type="ORF">SAMN05443529_12347</name>
</gene>
<comment type="catalytic activity">
    <reaction evidence="1">
        <text>ATP + protein L-histidine = ADP + protein N-phospho-L-histidine.</text>
        <dbReference type="EC" id="2.7.13.3"/>
    </reaction>
</comment>
<dbReference type="OrthoDB" id="9809348at2"/>
<dbReference type="PROSITE" id="PS50113">
    <property type="entry name" value="PAC"/>
    <property type="match status" value="1"/>
</dbReference>
<feature type="domain" description="PAC" evidence="14">
    <location>
        <begin position="202"/>
        <end position="254"/>
    </location>
</feature>
<dbReference type="AlphaFoldDB" id="A0A1G8GSV6"/>
<reference evidence="16" key="1">
    <citation type="submission" date="2016-10" db="EMBL/GenBank/DDBJ databases">
        <authorList>
            <person name="Varghese N."/>
            <person name="Submissions S."/>
        </authorList>
    </citation>
    <scope>NUCLEOTIDE SEQUENCE [LARGE SCALE GENOMIC DNA]</scope>
    <source>
        <strain evidence="16">DSM 8344</strain>
    </source>
</reference>
<dbReference type="SMART" id="SM00091">
    <property type="entry name" value="PAS"/>
    <property type="match status" value="3"/>
</dbReference>
<feature type="modified residue" description="4-aspartylphosphate" evidence="10">
    <location>
        <position position="865"/>
    </location>
</feature>
<dbReference type="InterPro" id="IPR013655">
    <property type="entry name" value="PAS_fold_3"/>
</dbReference>
<keyword evidence="7" id="KW-0902">Two-component regulatory system</keyword>
<dbReference type="PROSITE" id="PS50110">
    <property type="entry name" value="RESPONSE_REGULATORY"/>
    <property type="match status" value="2"/>
</dbReference>
<dbReference type="PROSITE" id="PS50109">
    <property type="entry name" value="HIS_KIN"/>
    <property type="match status" value="1"/>
</dbReference>
<evidence type="ECO:0000256" key="2">
    <source>
        <dbReference type="ARBA" id="ARBA00006402"/>
    </source>
</evidence>
<dbReference type="STRING" id="1121419.SAMN05443529_12347"/>
<keyword evidence="5 10" id="KW-0597">Phosphoprotein</keyword>
<dbReference type="InterPro" id="IPR004358">
    <property type="entry name" value="Sig_transdc_His_kin-like_C"/>
</dbReference>
<dbReference type="CDD" id="cd00130">
    <property type="entry name" value="PAS"/>
    <property type="match status" value="2"/>
</dbReference>
<dbReference type="Pfam" id="PF00512">
    <property type="entry name" value="HisKA"/>
    <property type="match status" value="1"/>
</dbReference>
<dbReference type="PRINTS" id="PR00344">
    <property type="entry name" value="BCTRLSENSOR"/>
</dbReference>
<dbReference type="Gene3D" id="3.40.50.2300">
    <property type="match status" value="2"/>
</dbReference>
<dbReference type="Pfam" id="PF08448">
    <property type="entry name" value="PAS_4"/>
    <property type="match status" value="1"/>
</dbReference>
<evidence type="ECO:0000256" key="9">
    <source>
        <dbReference type="ARBA" id="ARBA00074306"/>
    </source>
</evidence>
<accession>A0A1G8GSV6</accession>
<dbReference type="CDD" id="cd17546">
    <property type="entry name" value="REC_hyHK_CKI1_RcsC-like"/>
    <property type="match status" value="1"/>
</dbReference>
<dbReference type="Gene3D" id="3.30.565.10">
    <property type="entry name" value="Histidine kinase-like ATPase, C-terminal domain"/>
    <property type="match status" value="1"/>
</dbReference>
<dbReference type="InterPro" id="IPR013656">
    <property type="entry name" value="PAS_4"/>
</dbReference>
<keyword evidence="6" id="KW-0808">Transferase</keyword>
<dbReference type="SUPFAM" id="SSF55874">
    <property type="entry name" value="ATPase domain of HSP90 chaperone/DNA topoisomerase II/histidine kinase"/>
    <property type="match status" value="1"/>
</dbReference>
<dbReference type="PROSITE" id="PS50112">
    <property type="entry name" value="PAS"/>
    <property type="match status" value="2"/>
</dbReference>
<proteinExistence type="inferred from homology"/>
<evidence type="ECO:0000256" key="8">
    <source>
        <dbReference type="ARBA" id="ARBA00024867"/>
    </source>
</evidence>
<dbReference type="SUPFAM" id="SSF55785">
    <property type="entry name" value="PYP-like sensor domain (PAS domain)"/>
    <property type="match status" value="4"/>
</dbReference>
<dbReference type="Pfam" id="PF08447">
    <property type="entry name" value="PAS_3"/>
    <property type="match status" value="1"/>
</dbReference>
<feature type="domain" description="Response regulatory" evidence="12">
    <location>
        <begin position="816"/>
        <end position="933"/>
    </location>
</feature>
<protein>
    <recommendedName>
        <fullName evidence="9">Circadian input-output histidine kinase CikA</fullName>
        <ecNumber evidence="3">2.7.13.3</ecNumber>
    </recommendedName>
    <alternativeName>
        <fullName evidence="4">Stage 0 sporulation protein A homolog</fullName>
    </alternativeName>
</protein>
<dbReference type="Gene3D" id="1.10.287.130">
    <property type="match status" value="1"/>
</dbReference>
<dbReference type="SMART" id="SM00388">
    <property type="entry name" value="HisKA"/>
    <property type="match status" value="1"/>
</dbReference>
<dbReference type="EC" id="2.7.13.3" evidence="3"/>
<feature type="domain" description="PAS" evidence="13">
    <location>
        <begin position="319"/>
        <end position="370"/>
    </location>
</feature>
<dbReference type="PANTHER" id="PTHR45339:SF1">
    <property type="entry name" value="HYBRID SIGNAL TRANSDUCTION HISTIDINE KINASE J"/>
    <property type="match status" value="1"/>
</dbReference>
<dbReference type="Pfam" id="PF02518">
    <property type="entry name" value="HATPase_c"/>
    <property type="match status" value="1"/>
</dbReference>
<dbReference type="Pfam" id="PF00072">
    <property type="entry name" value="Response_reg"/>
    <property type="match status" value="2"/>
</dbReference>
<dbReference type="InterPro" id="IPR011006">
    <property type="entry name" value="CheY-like_superfamily"/>
</dbReference>
<evidence type="ECO:0000256" key="1">
    <source>
        <dbReference type="ARBA" id="ARBA00000085"/>
    </source>
</evidence>
<dbReference type="InterPro" id="IPR000014">
    <property type="entry name" value="PAS"/>
</dbReference>
<evidence type="ECO:0000256" key="6">
    <source>
        <dbReference type="ARBA" id="ARBA00022777"/>
    </source>
</evidence>
<evidence type="ECO:0000313" key="15">
    <source>
        <dbReference type="EMBL" id="SDH97452.1"/>
    </source>
</evidence>
<evidence type="ECO:0000259" key="12">
    <source>
        <dbReference type="PROSITE" id="PS50110"/>
    </source>
</evidence>
<dbReference type="InterPro" id="IPR000700">
    <property type="entry name" value="PAS-assoc_C"/>
</dbReference>
<dbReference type="SUPFAM" id="SSF52172">
    <property type="entry name" value="CheY-like"/>
    <property type="match status" value="2"/>
</dbReference>
<dbReference type="InterPro" id="IPR005467">
    <property type="entry name" value="His_kinase_dom"/>
</dbReference>
<dbReference type="SMART" id="SM00448">
    <property type="entry name" value="REC"/>
    <property type="match status" value="2"/>
</dbReference>
<keyword evidence="16" id="KW-1185">Reference proteome</keyword>
<evidence type="ECO:0000256" key="4">
    <source>
        <dbReference type="ARBA" id="ARBA00018672"/>
    </source>
</evidence>
<dbReference type="RefSeq" id="WP_092334911.1">
    <property type="nucleotide sequence ID" value="NZ_FNCP01000023.1"/>
</dbReference>
<evidence type="ECO:0000256" key="7">
    <source>
        <dbReference type="ARBA" id="ARBA00023012"/>
    </source>
</evidence>
<dbReference type="InterPro" id="IPR003661">
    <property type="entry name" value="HisK_dim/P_dom"/>
</dbReference>
<feature type="modified residue" description="4-aspartylphosphate" evidence="10">
    <location>
        <position position="721"/>
    </location>
</feature>
<feature type="domain" description="PAS" evidence="13">
    <location>
        <begin position="9"/>
        <end position="79"/>
    </location>
</feature>
<comment type="similarity">
    <text evidence="2">In the N-terminal section; belongs to the phytochrome family.</text>
</comment>
<dbReference type="InterPro" id="IPR035965">
    <property type="entry name" value="PAS-like_dom_sf"/>
</dbReference>
<dbReference type="EMBL" id="FNCP01000023">
    <property type="protein sequence ID" value="SDH97452.1"/>
    <property type="molecule type" value="Genomic_DNA"/>
</dbReference>